<keyword evidence="4" id="KW-0677">Repeat</keyword>
<dbReference type="InterPro" id="IPR002885">
    <property type="entry name" value="PPR_rpt"/>
</dbReference>
<dbReference type="GO" id="GO:0019843">
    <property type="term" value="F:rRNA binding"/>
    <property type="evidence" value="ECO:0007669"/>
    <property type="project" value="UniProtKB-KW"/>
</dbReference>
<dbReference type="GO" id="GO:1990904">
    <property type="term" value="C:ribonucleoprotein complex"/>
    <property type="evidence" value="ECO:0007669"/>
    <property type="project" value="UniProtKB-KW"/>
</dbReference>
<name>A0A914CTJ8_9BILA</name>
<dbReference type="Proteomes" id="UP000887540">
    <property type="component" value="Unplaced"/>
</dbReference>
<dbReference type="InterPro" id="IPR011990">
    <property type="entry name" value="TPR-like_helical_dom_sf"/>
</dbReference>
<feature type="region of interest" description="Disordered" evidence="13">
    <location>
        <begin position="610"/>
        <end position="632"/>
    </location>
</feature>
<dbReference type="GO" id="GO:0043024">
    <property type="term" value="F:ribosomal small subunit binding"/>
    <property type="evidence" value="ECO:0007669"/>
    <property type="project" value="InterPro"/>
</dbReference>
<keyword evidence="7" id="KW-0809">Transit peptide</keyword>
<evidence type="ECO:0000256" key="8">
    <source>
        <dbReference type="ARBA" id="ARBA00022980"/>
    </source>
</evidence>
<dbReference type="PANTHER" id="PTHR16276:SF1">
    <property type="entry name" value="SMALL RIBOSOMAL SUBUNIT PROTEIN MS39"/>
    <property type="match status" value="1"/>
</dbReference>
<dbReference type="NCBIfam" id="TIGR00756">
    <property type="entry name" value="PPR"/>
    <property type="match status" value="1"/>
</dbReference>
<dbReference type="Gene3D" id="1.25.40.10">
    <property type="entry name" value="Tetratricopeptide repeat domain"/>
    <property type="match status" value="1"/>
</dbReference>
<evidence type="ECO:0000256" key="3">
    <source>
        <dbReference type="ARBA" id="ARBA00022730"/>
    </source>
</evidence>
<keyword evidence="6" id="KW-0694">RNA-binding</keyword>
<dbReference type="AlphaFoldDB" id="A0A914CTJ8"/>
<evidence type="ECO:0000256" key="9">
    <source>
        <dbReference type="ARBA" id="ARBA00023128"/>
    </source>
</evidence>
<keyword evidence="10" id="KW-0687">Ribonucleoprotein</keyword>
<dbReference type="WBParaSite" id="ACRNAN_scaffold136.g28436.t1">
    <property type="protein sequence ID" value="ACRNAN_scaffold136.g28436.t1"/>
    <property type="gene ID" value="ACRNAN_scaffold136.g28436"/>
</dbReference>
<keyword evidence="9" id="KW-0496">Mitochondrion</keyword>
<dbReference type="InterPro" id="IPR055063">
    <property type="entry name" value="Rib_mS39_PPR"/>
</dbReference>
<evidence type="ECO:0000256" key="13">
    <source>
        <dbReference type="SAM" id="MobiDB-lite"/>
    </source>
</evidence>
<keyword evidence="14" id="KW-1185">Reference proteome</keyword>
<feature type="repeat" description="PPR" evidence="12">
    <location>
        <begin position="214"/>
        <end position="248"/>
    </location>
</feature>
<evidence type="ECO:0000256" key="5">
    <source>
        <dbReference type="ARBA" id="ARBA00022845"/>
    </source>
</evidence>
<evidence type="ECO:0000313" key="15">
    <source>
        <dbReference type="WBParaSite" id="ACRNAN_scaffold136.g28436.t1"/>
    </source>
</evidence>
<protein>
    <recommendedName>
        <fullName evidence="11">Small ribosomal subunit protein mS39</fullName>
    </recommendedName>
</protein>
<evidence type="ECO:0000256" key="11">
    <source>
        <dbReference type="ARBA" id="ARBA00035134"/>
    </source>
</evidence>
<evidence type="ECO:0000256" key="2">
    <source>
        <dbReference type="ARBA" id="ARBA00008551"/>
    </source>
</evidence>
<proteinExistence type="inferred from homology"/>
<evidence type="ECO:0000313" key="14">
    <source>
        <dbReference type="Proteomes" id="UP000887540"/>
    </source>
</evidence>
<keyword evidence="3" id="KW-0699">rRNA-binding</keyword>
<dbReference type="InterPro" id="IPR037387">
    <property type="entry name" value="PTCD3"/>
</dbReference>
<dbReference type="GO" id="GO:0005840">
    <property type="term" value="C:ribosome"/>
    <property type="evidence" value="ECO:0007669"/>
    <property type="project" value="UniProtKB-KW"/>
</dbReference>
<evidence type="ECO:0000256" key="10">
    <source>
        <dbReference type="ARBA" id="ARBA00023274"/>
    </source>
</evidence>
<dbReference type="GO" id="GO:0032543">
    <property type="term" value="P:mitochondrial translation"/>
    <property type="evidence" value="ECO:0007669"/>
    <property type="project" value="InterPro"/>
</dbReference>
<dbReference type="Pfam" id="PF22330">
    <property type="entry name" value="Rib_mS39_PPR"/>
    <property type="match status" value="1"/>
</dbReference>
<comment type="subcellular location">
    <subcellularLocation>
        <location evidence="1">Mitochondrion</location>
    </subcellularLocation>
</comment>
<dbReference type="PROSITE" id="PS51375">
    <property type="entry name" value="PPR"/>
    <property type="match status" value="1"/>
</dbReference>
<dbReference type="GO" id="GO:0005739">
    <property type="term" value="C:mitochondrion"/>
    <property type="evidence" value="ECO:0007669"/>
    <property type="project" value="UniProtKB-SubCell"/>
</dbReference>
<dbReference type="PANTHER" id="PTHR16276">
    <property type="entry name" value="PENTATRICOPEPTIDE REPEAT DOMAIN-CONTAINING PROTEIN 3"/>
    <property type="match status" value="1"/>
</dbReference>
<keyword evidence="8" id="KW-0689">Ribosomal protein</keyword>
<evidence type="ECO:0000256" key="6">
    <source>
        <dbReference type="ARBA" id="ARBA00022884"/>
    </source>
</evidence>
<accession>A0A914CTJ8</accession>
<keyword evidence="5" id="KW-0810">Translation regulation</keyword>
<feature type="compositionally biased region" description="Basic and acidic residues" evidence="13">
    <location>
        <begin position="610"/>
        <end position="622"/>
    </location>
</feature>
<sequence length="704" mass="81702">MYRTKNLARYFCTSSAKIKIGPQEFEIPYEIKRSPTDLLKALSAATLKEPDKSAPHFAFIDDPRFIPQSAKQAKEFYITKEYGKRAARHLAMEWPTLFMWDYDEPRIEAFRPIKPLDINEAETNEKNLAELIKTKRVIDAFKMFDGLDKSAKGMRNIDLMTNLFALCAYYNSQDKPITEMDEWHGTRNFMPNLNKNEWQAGQLADHLFDRLEKTEETYSIMISALVKYKEVNRARTLYQEMRSLNMIPREEAYNALVVHSNFNDVIELLKEMNHLGVKPSIATIHACLCSIEYGLKVAAKGKQIAPENAEERIKQVGAFMSEMKRLNLTPTLTTFHLILSCLDQNSCTVLIAANKITKQKQKAVDALNHMLTHLESLNSIEVFADTDRQFFVKALNVAINANNVSLVERIEKLYSSVKNNVKLVPILPGDYELQFITEHQFYQNFLMYKIHACHLSEAGHLYMACVPRYFDVSRRTVNAIFKRIVEYQQTNKDKKVSSYWTLLKRVIDDYQLSGYILYRDSTSTNRLLRTALRQVKTKELSRKDLLDYHKYIKRMIAIFRGQSVSKDKEHRIPMEPSTLIEIALIYMNAGLYNSGAQCITDLTSFMVSNDEHSQKKDSERKSRGSRGISLTGDIPSEEQLEDLFNFILKYKPINKSDIRRFMRLINMYHNSLVDKYRAKIEAAFPNIKKEELDKMTLELDKVKI</sequence>
<evidence type="ECO:0000256" key="1">
    <source>
        <dbReference type="ARBA" id="ARBA00004173"/>
    </source>
</evidence>
<dbReference type="GO" id="GO:0006417">
    <property type="term" value="P:regulation of translation"/>
    <property type="evidence" value="ECO:0007669"/>
    <property type="project" value="UniProtKB-KW"/>
</dbReference>
<evidence type="ECO:0000256" key="4">
    <source>
        <dbReference type="ARBA" id="ARBA00022737"/>
    </source>
</evidence>
<evidence type="ECO:0000256" key="7">
    <source>
        <dbReference type="ARBA" id="ARBA00022946"/>
    </source>
</evidence>
<organism evidence="14 15">
    <name type="scientific">Acrobeloides nanus</name>
    <dbReference type="NCBI Taxonomy" id="290746"/>
    <lineage>
        <taxon>Eukaryota</taxon>
        <taxon>Metazoa</taxon>
        <taxon>Ecdysozoa</taxon>
        <taxon>Nematoda</taxon>
        <taxon>Chromadorea</taxon>
        <taxon>Rhabditida</taxon>
        <taxon>Tylenchina</taxon>
        <taxon>Cephalobomorpha</taxon>
        <taxon>Cephaloboidea</taxon>
        <taxon>Cephalobidae</taxon>
        <taxon>Acrobeloides</taxon>
    </lineage>
</organism>
<comment type="similarity">
    <text evidence="2">Belongs to the mitochondrion-specific ribosomal protein mS39 family.</text>
</comment>
<evidence type="ECO:0000256" key="12">
    <source>
        <dbReference type="PROSITE-ProRule" id="PRU00708"/>
    </source>
</evidence>
<reference evidence="15" key="1">
    <citation type="submission" date="2022-11" db="UniProtKB">
        <authorList>
            <consortium name="WormBaseParasite"/>
        </authorList>
    </citation>
    <scope>IDENTIFICATION</scope>
</reference>